<accession>A0A9W6ZXX8</accession>
<sequence>MRASLAALSKSTSETGPGFWRFRGLDIPIGVKRGSFTRVTYVMSIDPSTTGFFPFYFIKKNISSVVASYIDKKGSKFDYAPEDFIRSFVDKMLIKVDADAVIGKVFTGSVNYLVWATVVGHYTSTESLSTG</sequence>
<organism evidence="1 2">
    <name type="scientific">Triparma retinervis</name>
    <dbReference type="NCBI Taxonomy" id="2557542"/>
    <lineage>
        <taxon>Eukaryota</taxon>
        <taxon>Sar</taxon>
        <taxon>Stramenopiles</taxon>
        <taxon>Ochrophyta</taxon>
        <taxon>Bolidophyceae</taxon>
        <taxon>Parmales</taxon>
        <taxon>Triparmaceae</taxon>
        <taxon>Triparma</taxon>
    </lineage>
</organism>
<gene>
    <name evidence="1" type="ORF">TrRE_jg4088</name>
</gene>
<comment type="caution">
    <text evidence="1">The sequence shown here is derived from an EMBL/GenBank/DDBJ whole genome shotgun (WGS) entry which is preliminary data.</text>
</comment>
<evidence type="ECO:0000313" key="1">
    <source>
        <dbReference type="EMBL" id="GMH60451.1"/>
    </source>
</evidence>
<dbReference type="Proteomes" id="UP001165082">
    <property type="component" value="Unassembled WGS sequence"/>
</dbReference>
<dbReference type="AlphaFoldDB" id="A0A9W6ZXX8"/>
<keyword evidence="2" id="KW-1185">Reference proteome</keyword>
<protein>
    <submittedName>
        <fullName evidence="1">Uncharacterized protein</fullName>
    </submittedName>
</protein>
<dbReference type="EMBL" id="BRXZ01003716">
    <property type="protein sequence ID" value="GMH60451.1"/>
    <property type="molecule type" value="Genomic_DNA"/>
</dbReference>
<evidence type="ECO:0000313" key="2">
    <source>
        <dbReference type="Proteomes" id="UP001165082"/>
    </source>
</evidence>
<reference evidence="1" key="1">
    <citation type="submission" date="2022-07" db="EMBL/GenBank/DDBJ databases">
        <title>Genome analysis of Parmales, a sister group of diatoms, reveals the evolutionary specialization of diatoms from phago-mixotrophs to photoautotrophs.</title>
        <authorList>
            <person name="Ban H."/>
            <person name="Sato S."/>
            <person name="Yoshikawa S."/>
            <person name="Kazumasa Y."/>
            <person name="Nakamura Y."/>
            <person name="Ichinomiya M."/>
            <person name="Saitoh K."/>
            <person name="Sato N."/>
            <person name="Blanc-Mathieu R."/>
            <person name="Endo H."/>
            <person name="Kuwata A."/>
            <person name="Ogata H."/>
        </authorList>
    </citation>
    <scope>NUCLEOTIDE SEQUENCE</scope>
</reference>
<proteinExistence type="predicted"/>
<name>A0A9W6ZXX8_9STRA</name>